<sequence>MLSCLAPSLTSVCGTWSLWRRCAILHLPRCELEKRLAGTLILKAQKKSASMSRHRSKKLGRRTRSLTQPYYLGQTCWISRGASVGDNCPFASCLLHLFLAFDSRIHSLTRP</sequence>
<protein>
    <submittedName>
        <fullName evidence="1">Uncharacterized protein</fullName>
    </submittedName>
</protein>
<name>A0A5C3PFY1_9APHY</name>
<accession>A0A5C3PFY1</accession>
<organism evidence="1 2">
    <name type="scientific">Polyporus arcularius HHB13444</name>
    <dbReference type="NCBI Taxonomy" id="1314778"/>
    <lineage>
        <taxon>Eukaryota</taxon>
        <taxon>Fungi</taxon>
        <taxon>Dikarya</taxon>
        <taxon>Basidiomycota</taxon>
        <taxon>Agaricomycotina</taxon>
        <taxon>Agaricomycetes</taxon>
        <taxon>Polyporales</taxon>
        <taxon>Polyporaceae</taxon>
        <taxon>Polyporus</taxon>
    </lineage>
</organism>
<dbReference type="Proteomes" id="UP000308197">
    <property type="component" value="Unassembled WGS sequence"/>
</dbReference>
<gene>
    <name evidence="1" type="ORF">K466DRAFT_83441</name>
</gene>
<evidence type="ECO:0000313" key="2">
    <source>
        <dbReference type="Proteomes" id="UP000308197"/>
    </source>
</evidence>
<proteinExistence type="predicted"/>
<dbReference type="EMBL" id="ML211122">
    <property type="protein sequence ID" value="TFK88201.1"/>
    <property type="molecule type" value="Genomic_DNA"/>
</dbReference>
<keyword evidence="2" id="KW-1185">Reference proteome</keyword>
<dbReference type="AlphaFoldDB" id="A0A5C3PFY1"/>
<reference evidence="1 2" key="1">
    <citation type="journal article" date="2019" name="Nat. Ecol. Evol.">
        <title>Megaphylogeny resolves global patterns of mushroom evolution.</title>
        <authorList>
            <person name="Varga T."/>
            <person name="Krizsan K."/>
            <person name="Foldi C."/>
            <person name="Dima B."/>
            <person name="Sanchez-Garcia M."/>
            <person name="Sanchez-Ramirez S."/>
            <person name="Szollosi G.J."/>
            <person name="Szarkandi J.G."/>
            <person name="Papp V."/>
            <person name="Albert L."/>
            <person name="Andreopoulos W."/>
            <person name="Angelini C."/>
            <person name="Antonin V."/>
            <person name="Barry K.W."/>
            <person name="Bougher N.L."/>
            <person name="Buchanan P."/>
            <person name="Buyck B."/>
            <person name="Bense V."/>
            <person name="Catcheside P."/>
            <person name="Chovatia M."/>
            <person name="Cooper J."/>
            <person name="Damon W."/>
            <person name="Desjardin D."/>
            <person name="Finy P."/>
            <person name="Geml J."/>
            <person name="Haridas S."/>
            <person name="Hughes K."/>
            <person name="Justo A."/>
            <person name="Karasinski D."/>
            <person name="Kautmanova I."/>
            <person name="Kiss B."/>
            <person name="Kocsube S."/>
            <person name="Kotiranta H."/>
            <person name="LaButti K.M."/>
            <person name="Lechner B.E."/>
            <person name="Liimatainen K."/>
            <person name="Lipzen A."/>
            <person name="Lukacs Z."/>
            <person name="Mihaltcheva S."/>
            <person name="Morgado L.N."/>
            <person name="Niskanen T."/>
            <person name="Noordeloos M.E."/>
            <person name="Ohm R.A."/>
            <person name="Ortiz-Santana B."/>
            <person name="Ovrebo C."/>
            <person name="Racz N."/>
            <person name="Riley R."/>
            <person name="Savchenko A."/>
            <person name="Shiryaev A."/>
            <person name="Soop K."/>
            <person name="Spirin V."/>
            <person name="Szebenyi C."/>
            <person name="Tomsovsky M."/>
            <person name="Tulloss R.E."/>
            <person name="Uehling J."/>
            <person name="Grigoriev I.V."/>
            <person name="Vagvolgyi C."/>
            <person name="Papp T."/>
            <person name="Martin F.M."/>
            <person name="Miettinen O."/>
            <person name="Hibbett D.S."/>
            <person name="Nagy L.G."/>
        </authorList>
    </citation>
    <scope>NUCLEOTIDE SEQUENCE [LARGE SCALE GENOMIC DNA]</scope>
    <source>
        <strain evidence="1 2">HHB13444</strain>
    </source>
</reference>
<dbReference type="InParanoid" id="A0A5C3PFY1"/>
<evidence type="ECO:0000313" key="1">
    <source>
        <dbReference type="EMBL" id="TFK88201.1"/>
    </source>
</evidence>